<dbReference type="EMBL" id="CAJVRL010000056">
    <property type="protein sequence ID" value="CAG8954358.1"/>
    <property type="molecule type" value="Genomic_DNA"/>
</dbReference>
<reference evidence="2" key="1">
    <citation type="submission" date="2021-07" db="EMBL/GenBank/DDBJ databases">
        <authorList>
            <person name="Durling M."/>
        </authorList>
    </citation>
    <scope>NUCLEOTIDE SEQUENCE</scope>
</reference>
<gene>
    <name evidence="2" type="ORF">HYFRA_00005982</name>
</gene>
<sequence length="79" mass="8704">MIIGAGMHTTHLLFLSVLLRDTGSLFWISCGTKTRELIIEMPSEGDLANVIFTKLEKSDEATLTTQMVMISNRKFGGVS</sequence>
<keyword evidence="1" id="KW-0732">Signal</keyword>
<dbReference type="AlphaFoldDB" id="A0A9N9KXE7"/>
<keyword evidence="3" id="KW-1185">Reference proteome</keyword>
<accession>A0A9N9KXE7</accession>
<dbReference type="Proteomes" id="UP000696280">
    <property type="component" value="Unassembled WGS sequence"/>
</dbReference>
<feature type="chain" id="PRO_5040419426" evidence="1">
    <location>
        <begin position="25"/>
        <end position="79"/>
    </location>
</feature>
<organism evidence="2 3">
    <name type="scientific">Hymenoscyphus fraxineus</name>
    <dbReference type="NCBI Taxonomy" id="746836"/>
    <lineage>
        <taxon>Eukaryota</taxon>
        <taxon>Fungi</taxon>
        <taxon>Dikarya</taxon>
        <taxon>Ascomycota</taxon>
        <taxon>Pezizomycotina</taxon>
        <taxon>Leotiomycetes</taxon>
        <taxon>Helotiales</taxon>
        <taxon>Helotiaceae</taxon>
        <taxon>Hymenoscyphus</taxon>
    </lineage>
</organism>
<comment type="caution">
    <text evidence="2">The sequence shown here is derived from an EMBL/GenBank/DDBJ whole genome shotgun (WGS) entry which is preliminary data.</text>
</comment>
<feature type="signal peptide" evidence="1">
    <location>
        <begin position="1"/>
        <end position="24"/>
    </location>
</feature>
<evidence type="ECO:0000256" key="1">
    <source>
        <dbReference type="SAM" id="SignalP"/>
    </source>
</evidence>
<evidence type="ECO:0000313" key="2">
    <source>
        <dbReference type="EMBL" id="CAG8954358.1"/>
    </source>
</evidence>
<proteinExistence type="predicted"/>
<protein>
    <submittedName>
        <fullName evidence="2">Uncharacterized protein</fullName>
    </submittedName>
</protein>
<name>A0A9N9KXE7_9HELO</name>
<evidence type="ECO:0000313" key="3">
    <source>
        <dbReference type="Proteomes" id="UP000696280"/>
    </source>
</evidence>